<evidence type="ECO:0000256" key="1">
    <source>
        <dbReference type="SAM" id="MobiDB-lite"/>
    </source>
</evidence>
<dbReference type="Proteomes" id="UP000290560">
    <property type="component" value="Unassembled WGS sequence"/>
</dbReference>
<dbReference type="AlphaFoldDB" id="A0A445ML99"/>
<sequence length="358" mass="39191">MSEKSARCGPACTRRNSSAGFGARGRCEASTGLGGVLVVRRLFPCYDVSLVCVRGQIAYLANRSCSTLGRMSSTSSHSKSRSVVISTHRPRVLDRPSRDSGSITIVLSSRGVAPTDPRIADALVTMWSFFNVDLVVTTHRLTEARKNHFVPPEYELHAPLLGEHPYDVFPSGFSLSTAALEAGLRFPLHPVIEACLERFRVSEMFNLGKMKSSDGTSSRLTVPSAIGASTSVAVARSTAKKRSSVDEGSSLRKCSRRGTSEQLAVTLESTTRVPVKKGKEPMETEEALERGYTFHKLCEVEDHVGAEKYFATIMMQLKAAKGEDPLVPRWSAISRSSQVWTEGPLAREYLRGLYTPSW</sequence>
<evidence type="ECO:0000313" key="2">
    <source>
        <dbReference type="EMBL" id="RZR74993.1"/>
    </source>
</evidence>
<accession>A0A445ML99</accession>
<gene>
    <name evidence="2" type="ORF">BHM03_00047200</name>
</gene>
<feature type="region of interest" description="Disordered" evidence="1">
    <location>
        <begin position="237"/>
        <end position="260"/>
    </location>
</feature>
<reference evidence="2" key="1">
    <citation type="journal article" date="2018" name="Data Brief">
        <title>Genome sequence data from 17 accessions of Ensete ventricosum, a staple food crop for millions in Ethiopia.</title>
        <authorList>
            <person name="Yemataw Z."/>
            <person name="Muzemil S."/>
            <person name="Ambachew D."/>
            <person name="Tripathi L."/>
            <person name="Tesfaye K."/>
            <person name="Chala A."/>
            <person name="Farbos A."/>
            <person name="O'Neill P."/>
            <person name="Moore K."/>
            <person name="Grant M."/>
            <person name="Studholme D.J."/>
        </authorList>
    </citation>
    <scope>NUCLEOTIDE SEQUENCE [LARGE SCALE GENOMIC DNA]</scope>
    <source>
        <tissue evidence="2">Leaf</tissue>
    </source>
</reference>
<proteinExistence type="predicted"/>
<protein>
    <submittedName>
        <fullName evidence="2">Uncharacterized protein</fullName>
    </submittedName>
</protein>
<organism evidence="2">
    <name type="scientific">Ensete ventricosum</name>
    <name type="common">Abyssinian banana</name>
    <name type="synonym">Musa ensete</name>
    <dbReference type="NCBI Taxonomy" id="4639"/>
    <lineage>
        <taxon>Eukaryota</taxon>
        <taxon>Viridiplantae</taxon>
        <taxon>Streptophyta</taxon>
        <taxon>Embryophyta</taxon>
        <taxon>Tracheophyta</taxon>
        <taxon>Spermatophyta</taxon>
        <taxon>Magnoliopsida</taxon>
        <taxon>Liliopsida</taxon>
        <taxon>Zingiberales</taxon>
        <taxon>Musaceae</taxon>
        <taxon>Ensete</taxon>
    </lineage>
</organism>
<dbReference type="EMBL" id="KV876486">
    <property type="protein sequence ID" value="RZR74993.1"/>
    <property type="molecule type" value="Genomic_DNA"/>
</dbReference>
<name>A0A445ML99_ENSVE</name>